<dbReference type="Gene3D" id="2.60.120.10">
    <property type="entry name" value="Jelly Rolls"/>
    <property type="match status" value="1"/>
</dbReference>
<reference evidence="1 2" key="1">
    <citation type="submission" date="2017-01" db="EMBL/GenBank/DDBJ databases">
        <authorList>
            <consortium name="Urmite Genomes"/>
        </authorList>
    </citation>
    <scope>NUCLEOTIDE SEQUENCE [LARGE SCALE GENOMIC DNA]</scope>
    <source>
        <strain evidence="1 2">AB215</strain>
    </source>
</reference>
<protein>
    <submittedName>
        <fullName evidence="1">Uncharacterized protein</fullName>
    </submittedName>
</protein>
<keyword evidence="2" id="KW-1185">Reference proteome</keyword>
<dbReference type="SUPFAM" id="SSF51182">
    <property type="entry name" value="RmlC-like cupins"/>
    <property type="match status" value="1"/>
</dbReference>
<dbReference type="AlphaFoldDB" id="A0A2U3P3P2"/>
<dbReference type="EMBL" id="FUEZ01000003">
    <property type="protein sequence ID" value="SPM38382.1"/>
    <property type="molecule type" value="Genomic_DNA"/>
</dbReference>
<evidence type="ECO:0000313" key="2">
    <source>
        <dbReference type="Proteomes" id="UP000240424"/>
    </source>
</evidence>
<dbReference type="InterPro" id="IPR014710">
    <property type="entry name" value="RmlC-like_jellyroll"/>
</dbReference>
<sequence length="237" mass="25737">MVQVSTVCDGNQNGEIGIEWVDVSVEPNHVEQFRTDRARVYEVTIDPGTATLFHRHDRDTVYVITSGGRFRSQEPGRQRSRTSLGRSTALLSQLRLLATRLTRGWLRVPAGTVILQPHKAFPLIHRVHAHRSNSGPIRMIGIELPTGHPAPRRIGRAPGLRVEKHTSRWLVYRLRLDPGATTTFTVASGGVLVVVAGTAVPSDGQGAVAGSARQLPPGTVTVRASGPRALDAVIVPR</sequence>
<dbReference type="InterPro" id="IPR011051">
    <property type="entry name" value="RmlC_Cupin_sf"/>
</dbReference>
<proteinExistence type="predicted"/>
<gene>
    <name evidence="1" type="ORF">MNAB215_559</name>
</gene>
<name>A0A2U3P3P2_9MYCO</name>
<accession>A0A2U3P3P2</accession>
<dbReference type="Proteomes" id="UP000240424">
    <property type="component" value="Unassembled WGS sequence"/>
</dbReference>
<organism evidence="1 2">
    <name type="scientific">Mycobacterium numidiamassiliense</name>
    <dbReference type="NCBI Taxonomy" id="1841861"/>
    <lineage>
        <taxon>Bacteria</taxon>
        <taxon>Bacillati</taxon>
        <taxon>Actinomycetota</taxon>
        <taxon>Actinomycetes</taxon>
        <taxon>Mycobacteriales</taxon>
        <taxon>Mycobacteriaceae</taxon>
        <taxon>Mycobacterium</taxon>
    </lineage>
</organism>
<evidence type="ECO:0000313" key="1">
    <source>
        <dbReference type="EMBL" id="SPM38382.1"/>
    </source>
</evidence>